<dbReference type="EMBL" id="QRYP01000091">
    <property type="protein sequence ID" value="RGU88847.1"/>
    <property type="molecule type" value="Genomic_DNA"/>
</dbReference>
<reference evidence="1 2" key="1">
    <citation type="submission" date="2018-08" db="EMBL/GenBank/DDBJ databases">
        <title>A genome reference for cultivated species of the human gut microbiota.</title>
        <authorList>
            <person name="Zou Y."/>
            <person name="Xue W."/>
            <person name="Luo G."/>
        </authorList>
    </citation>
    <scope>NUCLEOTIDE SEQUENCE [LARGE SCALE GENOMIC DNA]</scope>
    <source>
        <strain evidence="1 2">AF15-25</strain>
    </source>
</reference>
<proteinExistence type="predicted"/>
<organism evidence="1 2">
    <name type="scientific">Segatella copri</name>
    <dbReference type="NCBI Taxonomy" id="165179"/>
    <lineage>
        <taxon>Bacteria</taxon>
        <taxon>Pseudomonadati</taxon>
        <taxon>Bacteroidota</taxon>
        <taxon>Bacteroidia</taxon>
        <taxon>Bacteroidales</taxon>
        <taxon>Prevotellaceae</taxon>
        <taxon>Segatella</taxon>
    </lineage>
</organism>
<comment type="caution">
    <text evidence="1">The sequence shown here is derived from an EMBL/GenBank/DDBJ whole genome shotgun (WGS) entry which is preliminary data.</text>
</comment>
<dbReference type="RefSeq" id="WP_118082105.1">
    <property type="nucleotide sequence ID" value="NZ_QRYP01000091.1"/>
</dbReference>
<accession>A0AA92TP07</accession>
<evidence type="ECO:0000313" key="2">
    <source>
        <dbReference type="Proteomes" id="UP000285236"/>
    </source>
</evidence>
<evidence type="ECO:0000313" key="1">
    <source>
        <dbReference type="EMBL" id="RGU88847.1"/>
    </source>
</evidence>
<dbReference type="AlphaFoldDB" id="A0AA92TP07"/>
<name>A0AA92TP07_9BACT</name>
<dbReference type="Proteomes" id="UP000285236">
    <property type="component" value="Unassembled WGS sequence"/>
</dbReference>
<sequence>MNTGQKIKEGDWFCAIEGLAIADKIYDFYFEEFDKIPQGNKVGDYKMSVVQYWLFSDFDGNPVKRNRVKIFNAEYVSPITPKYDRILKKSIKENPKEYASFVKLSKTPKEVKGHVVVNYALAENDKGEVAQNLNAIRENLHPKFTFMDFVKVAQEGQCVINMNNVLDDTVNAQRYVRIYLVYKFGDSLGKRILFNDLDFEIKGGRL</sequence>
<protein>
    <submittedName>
        <fullName evidence="1">Uncharacterized protein</fullName>
    </submittedName>
</protein>
<gene>
    <name evidence="1" type="ORF">DWW35_15545</name>
</gene>